<feature type="transmembrane region" description="Helical" evidence="1">
    <location>
        <begin position="21"/>
        <end position="42"/>
    </location>
</feature>
<feature type="transmembrane region" description="Helical" evidence="1">
    <location>
        <begin position="439"/>
        <end position="459"/>
    </location>
</feature>
<feature type="transmembrane region" description="Helical" evidence="1">
    <location>
        <begin position="115"/>
        <end position="138"/>
    </location>
</feature>
<name>A0A073K990_9BACI</name>
<protein>
    <submittedName>
        <fullName evidence="2">Uncharacterized protein</fullName>
    </submittedName>
</protein>
<dbReference type="STRING" id="574375.AZF08_23540"/>
<feature type="transmembrane region" description="Helical" evidence="1">
    <location>
        <begin position="405"/>
        <end position="433"/>
    </location>
</feature>
<evidence type="ECO:0000313" key="2">
    <source>
        <dbReference type="EMBL" id="KEK22997.1"/>
    </source>
</evidence>
<dbReference type="EMBL" id="JOTM01000022">
    <property type="protein sequence ID" value="KEK22997.1"/>
    <property type="molecule type" value="Genomic_DNA"/>
</dbReference>
<feature type="transmembrane region" description="Helical" evidence="1">
    <location>
        <begin position="62"/>
        <end position="83"/>
    </location>
</feature>
<organism evidence="2 3">
    <name type="scientific">Bacillus gaemokensis</name>
    <dbReference type="NCBI Taxonomy" id="574375"/>
    <lineage>
        <taxon>Bacteria</taxon>
        <taxon>Bacillati</taxon>
        <taxon>Bacillota</taxon>
        <taxon>Bacilli</taxon>
        <taxon>Bacillales</taxon>
        <taxon>Bacillaceae</taxon>
        <taxon>Bacillus</taxon>
        <taxon>Bacillus cereus group</taxon>
    </lineage>
</organism>
<dbReference type="OrthoDB" id="6017159at2"/>
<sequence>MNNVYNLFSFIKNNLIRQMRSYPFLIVIGLTIFLGYACVPAASSGYEVFQLGGVRGIYNSNWLGGMGTMISSLLLWLFGFYMLRSQVSDDQRLGVGQLIAASPISKFQYIFSKTISNFVVLVVIEIVFIIAFIIMQFIRGEDFSFQLGGYVYPLLYIVFPSLALLASLTTFFDVFPGLKGVVGNIIFFFLWVLLGIMAMEQPNDYWDVFGLNVIGSDMFQDAASKFEFLSRGEENRSFGYYPIEGQMQTFQWDGVDWTSDILITRFIWFGITLLLIWLTSLVFHRFGTSSRGEKKINELRQDNELIAVSEHNTELFTLTSITRTKGVSMLRLVKAELSIMLKGFTIWWYAIAIGLIAFGLICPVDISKGWLPIIMIWPIAIWSQMATREQFYRTNQIIYSSCSPFYMFFATWISGIIVGLIISSGIIIQFILIEDISFLLSWLSGIVFISTLALTLGVWSRTRKLFEVLYMLWWYLGPVNSLSYLDFLGVSTSYFILYAAMSIVLLCIAIIGQQQQAGRLRLIFK</sequence>
<reference evidence="2 3" key="1">
    <citation type="submission" date="2014-06" db="EMBL/GenBank/DDBJ databases">
        <title>Draft genome sequence of Bacillus gaemokensis JCM 15801 (MCCC 1A00707).</title>
        <authorList>
            <person name="Lai Q."/>
            <person name="Liu Y."/>
            <person name="Shao Z."/>
        </authorList>
    </citation>
    <scope>NUCLEOTIDE SEQUENCE [LARGE SCALE GENOMIC DNA]</scope>
    <source>
        <strain evidence="2 3">JCM 15801</strain>
    </source>
</reference>
<comment type="caution">
    <text evidence="2">The sequence shown here is derived from an EMBL/GenBank/DDBJ whole genome shotgun (WGS) entry which is preliminary data.</text>
</comment>
<feature type="transmembrane region" description="Helical" evidence="1">
    <location>
        <begin position="367"/>
        <end position="385"/>
    </location>
</feature>
<feature type="transmembrane region" description="Helical" evidence="1">
    <location>
        <begin position="339"/>
        <end position="361"/>
    </location>
</feature>
<dbReference type="eggNOG" id="COG1277">
    <property type="taxonomic scope" value="Bacteria"/>
</dbReference>
<proteinExistence type="predicted"/>
<dbReference type="AlphaFoldDB" id="A0A073K990"/>
<gene>
    <name evidence="2" type="ORF">BAGA_15105</name>
</gene>
<evidence type="ECO:0000313" key="3">
    <source>
        <dbReference type="Proteomes" id="UP000027778"/>
    </source>
</evidence>
<feature type="transmembrane region" description="Helical" evidence="1">
    <location>
        <begin position="266"/>
        <end position="286"/>
    </location>
</feature>
<keyword evidence="1" id="KW-0472">Membrane</keyword>
<feature type="transmembrane region" description="Helical" evidence="1">
    <location>
        <begin position="150"/>
        <end position="174"/>
    </location>
</feature>
<feature type="transmembrane region" description="Helical" evidence="1">
    <location>
        <begin position="468"/>
        <end position="487"/>
    </location>
</feature>
<accession>A0A073K990</accession>
<dbReference type="RefSeq" id="WP_033676471.1">
    <property type="nucleotide sequence ID" value="NZ_JOTM01000022.1"/>
</dbReference>
<keyword evidence="3" id="KW-1185">Reference proteome</keyword>
<evidence type="ECO:0000256" key="1">
    <source>
        <dbReference type="SAM" id="Phobius"/>
    </source>
</evidence>
<dbReference type="Proteomes" id="UP000027778">
    <property type="component" value="Unassembled WGS sequence"/>
</dbReference>
<keyword evidence="1" id="KW-1133">Transmembrane helix</keyword>
<feature type="transmembrane region" description="Helical" evidence="1">
    <location>
        <begin position="181"/>
        <end position="199"/>
    </location>
</feature>
<feature type="transmembrane region" description="Helical" evidence="1">
    <location>
        <begin position="493"/>
        <end position="512"/>
    </location>
</feature>
<keyword evidence="1" id="KW-0812">Transmembrane</keyword>